<keyword evidence="6" id="KW-0378">Hydrolase</keyword>
<evidence type="ECO:0000256" key="8">
    <source>
        <dbReference type="ARBA" id="ARBA00023204"/>
    </source>
</evidence>
<dbReference type="EMBL" id="AP024355">
    <property type="protein sequence ID" value="BCR03433.1"/>
    <property type="molecule type" value="Genomic_DNA"/>
</dbReference>
<dbReference type="RefSeq" id="WP_221250906.1">
    <property type="nucleotide sequence ID" value="NZ_AP024355.1"/>
</dbReference>
<feature type="transmembrane region" description="Helical" evidence="9">
    <location>
        <begin position="46"/>
        <end position="65"/>
    </location>
</feature>
<sequence>MAGRTLTALKLLFRSALWLLALGVIAVLVLRWFTGSRFAPVRLVDYFTPWLLVPLLPALAAALVAGRRWLSAFLLVPVLYVGIVYAPLFLPAGNRAEAKGPTFKVMSYNVWSHNPHLQEIAAVVAEERPDILLLQELTPERYPVLRGYLEELYPGQALHEVYDPRLLQAVFSRYPLPAYRALPGKGKTLEVVVVTPQGELTLYNSHFLRSGDWTRRHSQIASLLAEGLANAAGPVILAGDFNTSERTETYRLITGSLKNAHWEAGRGFGFTFPAYGSCRVVACQVPPMVRIDHIFYNDLLLVRSAGTVQRSGGADHLPVVAEFSMLKKGQEIR</sequence>
<dbReference type="Pfam" id="PF03372">
    <property type="entry name" value="Exo_endo_phos"/>
    <property type="match status" value="1"/>
</dbReference>
<keyword evidence="9" id="KW-0472">Membrane</keyword>
<reference evidence="11 12" key="1">
    <citation type="journal article" date="2016" name="C (Basel)">
        <title>Selective Growth of and Electricity Production by Marine Exoelectrogenic Bacteria in Self-Aggregated Hydrogel of Microbially Reduced Graphene Oxide.</title>
        <authorList>
            <person name="Yoshida N."/>
            <person name="Goto Y."/>
            <person name="Miyata Y."/>
        </authorList>
    </citation>
    <scope>NUCLEOTIDE SEQUENCE [LARGE SCALE GENOMIC DNA]</scope>
    <source>
        <strain evidence="11 12">NIT-T3</strain>
    </source>
</reference>
<evidence type="ECO:0000256" key="4">
    <source>
        <dbReference type="ARBA" id="ARBA00022723"/>
    </source>
</evidence>
<keyword evidence="7" id="KW-0460">Magnesium</keyword>
<evidence type="ECO:0000256" key="6">
    <source>
        <dbReference type="ARBA" id="ARBA00022801"/>
    </source>
</evidence>
<evidence type="ECO:0000313" key="12">
    <source>
        <dbReference type="Proteomes" id="UP001319827"/>
    </source>
</evidence>
<evidence type="ECO:0000256" key="2">
    <source>
        <dbReference type="ARBA" id="ARBA00001946"/>
    </source>
</evidence>
<comment type="cofactor">
    <cofactor evidence="2">
        <name>Mg(2+)</name>
        <dbReference type="ChEBI" id="CHEBI:18420"/>
    </cofactor>
</comment>
<dbReference type="InterPro" id="IPR036691">
    <property type="entry name" value="Endo/exonu/phosph_ase_sf"/>
</dbReference>
<keyword evidence="3" id="KW-0540">Nuclease</keyword>
<comment type="cofactor">
    <cofactor evidence="1">
        <name>Mn(2+)</name>
        <dbReference type="ChEBI" id="CHEBI:29035"/>
    </cofactor>
</comment>
<dbReference type="SUPFAM" id="SSF56219">
    <property type="entry name" value="DNase I-like"/>
    <property type="match status" value="1"/>
</dbReference>
<dbReference type="Gene3D" id="3.60.10.10">
    <property type="entry name" value="Endonuclease/exonuclease/phosphatase"/>
    <property type="match status" value="1"/>
</dbReference>
<protein>
    <submittedName>
        <fullName evidence="11">Membrane protein</fullName>
    </submittedName>
</protein>
<name>A0ABN6DTH1_9BACT</name>
<dbReference type="InterPro" id="IPR005135">
    <property type="entry name" value="Endo/exonuclease/phosphatase"/>
</dbReference>
<evidence type="ECO:0000313" key="11">
    <source>
        <dbReference type="EMBL" id="BCR03433.1"/>
    </source>
</evidence>
<evidence type="ECO:0000256" key="1">
    <source>
        <dbReference type="ARBA" id="ARBA00001936"/>
    </source>
</evidence>
<feature type="domain" description="Endonuclease/exonuclease/phosphatase" evidence="10">
    <location>
        <begin position="106"/>
        <end position="316"/>
    </location>
</feature>
<keyword evidence="4" id="KW-0479">Metal-binding</keyword>
<gene>
    <name evidence="11" type="ORF">DESUT3_05020</name>
</gene>
<feature type="transmembrane region" description="Helical" evidence="9">
    <location>
        <begin position="72"/>
        <end position="90"/>
    </location>
</feature>
<dbReference type="PANTHER" id="PTHR15822:SF4">
    <property type="entry name" value="TYROSYL-DNA PHOSPHODIESTERASE 2"/>
    <property type="match status" value="1"/>
</dbReference>
<dbReference type="InterPro" id="IPR051547">
    <property type="entry name" value="TDP2-like"/>
</dbReference>
<reference evidence="11 12" key="2">
    <citation type="journal article" date="2021" name="Int. J. Syst. Evol. Microbiol.">
        <title>Isolation and Polyphasic Characterization of Desulfuromonas versatilis sp. Nov., an Electrogenic Bacteria Capable of Versatile Metabolism Isolated from a Graphene Oxide-Reducing Enrichment Culture.</title>
        <authorList>
            <person name="Xie L."/>
            <person name="Yoshida N."/>
            <person name="Ishii S."/>
            <person name="Meng L."/>
        </authorList>
    </citation>
    <scope>NUCLEOTIDE SEQUENCE [LARGE SCALE GENOMIC DNA]</scope>
    <source>
        <strain evidence="11 12">NIT-T3</strain>
    </source>
</reference>
<evidence type="ECO:0000256" key="3">
    <source>
        <dbReference type="ARBA" id="ARBA00022722"/>
    </source>
</evidence>
<keyword evidence="9" id="KW-0812">Transmembrane</keyword>
<keyword evidence="5" id="KW-0227">DNA damage</keyword>
<evidence type="ECO:0000256" key="5">
    <source>
        <dbReference type="ARBA" id="ARBA00022763"/>
    </source>
</evidence>
<keyword evidence="12" id="KW-1185">Reference proteome</keyword>
<dbReference type="Proteomes" id="UP001319827">
    <property type="component" value="Chromosome"/>
</dbReference>
<dbReference type="PANTHER" id="PTHR15822">
    <property type="entry name" value="TRAF AND TNF RECEPTOR-ASSOCIATED PROTEIN"/>
    <property type="match status" value="1"/>
</dbReference>
<accession>A0ABN6DTH1</accession>
<keyword evidence="9" id="KW-1133">Transmembrane helix</keyword>
<organism evidence="11 12">
    <name type="scientific">Desulfuromonas versatilis</name>
    <dbReference type="NCBI Taxonomy" id="2802975"/>
    <lineage>
        <taxon>Bacteria</taxon>
        <taxon>Pseudomonadati</taxon>
        <taxon>Thermodesulfobacteriota</taxon>
        <taxon>Desulfuromonadia</taxon>
        <taxon>Desulfuromonadales</taxon>
        <taxon>Desulfuromonadaceae</taxon>
        <taxon>Desulfuromonas</taxon>
    </lineage>
</organism>
<evidence type="ECO:0000256" key="9">
    <source>
        <dbReference type="SAM" id="Phobius"/>
    </source>
</evidence>
<proteinExistence type="predicted"/>
<keyword evidence="8" id="KW-0234">DNA repair</keyword>
<evidence type="ECO:0000259" key="10">
    <source>
        <dbReference type="Pfam" id="PF03372"/>
    </source>
</evidence>
<evidence type="ECO:0000256" key="7">
    <source>
        <dbReference type="ARBA" id="ARBA00022842"/>
    </source>
</evidence>
<feature type="transmembrane region" description="Helical" evidence="9">
    <location>
        <begin position="12"/>
        <end position="34"/>
    </location>
</feature>